<evidence type="ECO:0000259" key="8">
    <source>
        <dbReference type="PROSITE" id="PS50109"/>
    </source>
</evidence>
<dbReference type="InterPro" id="IPR003594">
    <property type="entry name" value="HATPase_dom"/>
</dbReference>
<dbReference type="PANTHER" id="PTHR24422">
    <property type="entry name" value="CHEMOTAXIS PROTEIN METHYLTRANSFERASE"/>
    <property type="match status" value="1"/>
</dbReference>
<keyword evidence="4" id="KW-0808">Transferase</keyword>
<dbReference type="InterPro" id="IPR005467">
    <property type="entry name" value="His_kinase_dom"/>
</dbReference>
<evidence type="ECO:0000256" key="7">
    <source>
        <dbReference type="SAM" id="MobiDB-lite"/>
    </source>
</evidence>
<evidence type="ECO:0000256" key="6">
    <source>
        <dbReference type="PROSITE-ProRule" id="PRU00050"/>
    </source>
</evidence>
<dbReference type="GO" id="GO:0008983">
    <property type="term" value="F:protein-glutamate O-methyltransferase activity"/>
    <property type="evidence" value="ECO:0007669"/>
    <property type="project" value="UniProtKB-EC"/>
</dbReference>
<evidence type="ECO:0000256" key="4">
    <source>
        <dbReference type="ARBA" id="ARBA00022679"/>
    </source>
</evidence>
<gene>
    <name evidence="11" type="ORF">FDK13_17340</name>
</gene>
<feature type="active site" evidence="6">
    <location>
        <position position="42"/>
    </location>
</feature>
<dbReference type="Gene3D" id="3.30.565.10">
    <property type="entry name" value="Histidine kinase-like ATPase, C-terminal domain"/>
    <property type="match status" value="1"/>
</dbReference>
<keyword evidence="6" id="KW-0378">Hydrolase</keyword>
<dbReference type="InterPro" id="IPR013656">
    <property type="entry name" value="PAS_4"/>
</dbReference>
<dbReference type="GO" id="GO:0000156">
    <property type="term" value="F:phosphorelay response regulator activity"/>
    <property type="evidence" value="ECO:0007669"/>
    <property type="project" value="InterPro"/>
</dbReference>
<feature type="region of interest" description="Disordered" evidence="7">
    <location>
        <begin position="675"/>
        <end position="720"/>
    </location>
</feature>
<dbReference type="InterPro" id="IPR022642">
    <property type="entry name" value="CheR_C"/>
</dbReference>
<dbReference type="Gene3D" id="3.40.50.180">
    <property type="entry name" value="Methylesterase CheB, C-terminal domain"/>
    <property type="match status" value="1"/>
</dbReference>
<dbReference type="CDD" id="cd16434">
    <property type="entry name" value="CheB-CheR_fusion"/>
    <property type="match status" value="1"/>
</dbReference>
<dbReference type="InterPro" id="IPR035909">
    <property type="entry name" value="CheB_C"/>
</dbReference>
<evidence type="ECO:0000256" key="2">
    <source>
        <dbReference type="ARBA" id="ARBA00001541"/>
    </source>
</evidence>
<dbReference type="Gene3D" id="1.10.155.10">
    <property type="entry name" value="Chemotaxis receptor methyltransferase CheR, N-terminal domain"/>
    <property type="match status" value="1"/>
</dbReference>
<feature type="active site" evidence="6">
    <location>
        <position position="69"/>
    </location>
</feature>
<dbReference type="SMART" id="SM00387">
    <property type="entry name" value="HATPase_c"/>
    <property type="match status" value="1"/>
</dbReference>
<dbReference type="Pfam" id="PF01339">
    <property type="entry name" value="CheB_methylest"/>
    <property type="match status" value="1"/>
</dbReference>
<dbReference type="PANTHER" id="PTHR24422:SF27">
    <property type="entry name" value="PROTEIN-GLUTAMATE O-METHYLTRANSFERASE"/>
    <property type="match status" value="1"/>
</dbReference>
<dbReference type="GO" id="GO:0032259">
    <property type="term" value="P:methylation"/>
    <property type="evidence" value="ECO:0007669"/>
    <property type="project" value="UniProtKB-KW"/>
</dbReference>
<feature type="domain" description="Histidine kinase" evidence="8">
    <location>
        <begin position="900"/>
        <end position="1128"/>
    </location>
</feature>
<evidence type="ECO:0000313" key="11">
    <source>
        <dbReference type="EMBL" id="TKT90734.1"/>
    </source>
</evidence>
<dbReference type="PROSITE" id="PS50109">
    <property type="entry name" value="HIS_KIN"/>
    <property type="match status" value="1"/>
</dbReference>
<dbReference type="InterPro" id="IPR000780">
    <property type="entry name" value="CheR_MeTrfase"/>
</dbReference>
<dbReference type="Pfam" id="PF03705">
    <property type="entry name" value="CheR_N"/>
    <property type="match status" value="1"/>
</dbReference>
<feature type="compositionally biased region" description="Low complexity" evidence="7">
    <location>
        <begin position="690"/>
        <end position="710"/>
    </location>
</feature>
<dbReference type="GO" id="GO:0006935">
    <property type="term" value="P:chemotaxis"/>
    <property type="evidence" value="ECO:0007669"/>
    <property type="project" value="UniProtKB-UniRule"/>
</dbReference>
<dbReference type="Pfam" id="PF08448">
    <property type="entry name" value="PAS_4"/>
    <property type="match status" value="1"/>
</dbReference>
<feature type="domain" description="CheB-type methylesterase" evidence="9">
    <location>
        <begin position="30"/>
        <end position="218"/>
    </location>
</feature>
<keyword evidence="12" id="KW-1185">Reference proteome</keyword>
<dbReference type="InterPro" id="IPR036097">
    <property type="entry name" value="HisK_dim/P_sf"/>
</dbReference>
<dbReference type="PROSITE" id="PS50122">
    <property type="entry name" value="CHEB"/>
    <property type="match status" value="1"/>
</dbReference>
<dbReference type="PROSITE" id="PS50123">
    <property type="entry name" value="CHER"/>
    <property type="match status" value="1"/>
</dbReference>
<evidence type="ECO:0000256" key="5">
    <source>
        <dbReference type="ARBA" id="ARBA00022691"/>
    </source>
</evidence>
<dbReference type="CDD" id="cd00082">
    <property type="entry name" value="HisKA"/>
    <property type="match status" value="1"/>
</dbReference>
<dbReference type="AlphaFoldDB" id="A0A4U6D942"/>
<dbReference type="InterPro" id="IPR035965">
    <property type="entry name" value="PAS-like_dom_sf"/>
</dbReference>
<dbReference type="InterPro" id="IPR003661">
    <property type="entry name" value="HisK_dim/P_dom"/>
</dbReference>
<dbReference type="GO" id="GO:0005737">
    <property type="term" value="C:cytoplasm"/>
    <property type="evidence" value="ECO:0007669"/>
    <property type="project" value="InterPro"/>
</dbReference>
<protein>
    <submittedName>
        <fullName evidence="11">PAS domain-containing protein</fullName>
    </submittedName>
</protein>
<dbReference type="Pfam" id="PF01739">
    <property type="entry name" value="CheR"/>
    <property type="match status" value="1"/>
</dbReference>
<proteinExistence type="predicted"/>
<dbReference type="SUPFAM" id="SSF55785">
    <property type="entry name" value="PYP-like sensor domain (PAS domain)"/>
    <property type="match status" value="1"/>
</dbReference>
<comment type="catalytic activity">
    <reaction evidence="1">
        <text>ATP + protein L-histidine = ADP + protein N-phospho-L-histidine.</text>
        <dbReference type="EC" id="2.7.13.3"/>
    </reaction>
</comment>
<organism evidence="11 12">
    <name type="scientific">Dyadobacter frigoris</name>
    <dbReference type="NCBI Taxonomy" id="2576211"/>
    <lineage>
        <taxon>Bacteria</taxon>
        <taxon>Pseudomonadati</taxon>
        <taxon>Bacteroidota</taxon>
        <taxon>Cytophagia</taxon>
        <taxon>Cytophagales</taxon>
        <taxon>Spirosomataceae</taxon>
        <taxon>Dyadobacter</taxon>
    </lineage>
</organism>
<dbReference type="InterPro" id="IPR000673">
    <property type="entry name" value="Sig_transdc_resp-reg_Me-estase"/>
</dbReference>
<accession>A0A4U6D942</accession>
<dbReference type="InterPro" id="IPR036804">
    <property type="entry name" value="CheR_N_sf"/>
</dbReference>
<dbReference type="Proteomes" id="UP000304900">
    <property type="component" value="Unassembled WGS sequence"/>
</dbReference>
<dbReference type="InterPro" id="IPR022641">
    <property type="entry name" value="CheR_N"/>
</dbReference>
<evidence type="ECO:0000313" key="12">
    <source>
        <dbReference type="Proteomes" id="UP000304900"/>
    </source>
</evidence>
<dbReference type="GO" id="GO:0008984">
    <property type="term" value="F:protein-glutamate methylesterase activity"/>
    <property type="evidence" value="ECO:0007669"/>
    <property type="project" value="InterPro"/>
</dbReference>
<keyword evidence="5" id="KW-0949">S-adenosyl-L-methionine</keyword>
<comment type="caution">
    <text evidence="11">The sequence shown here is derived from an EMBL/GenBank/DDBJ whole genome shotgun (WGS) entry which is preliminary data.</text>
</comment>
<reference evidence="11 12" key="1">
    <citation type="submission" date="2019-05" db="EMBL/GenBank/DDBJ databases">
        <title>Dyadobacter AR-3-8 sp. nov., isolated from arctic soil.</title>
        <authorList>
            <person name="Chaudhary D.K."/>
        </authorList>
    </citation>
    <scope>NUCLEOTIDE SEQUENCE [LARGE SCALE GENOMIC DNA]</scope>
    <source>
        <strain evidence="11 12">AR-3-8</strain>
    </source>
</reference>
<feature type="active site" evidence="6">
    <location>
        <position position="160"/>
    </location>
</feature>
<dbReference type="SUPFAM" id="SSF53335">
    <property type="entry name" value="S-adenosyl-L-methionine-dependent methyltransferases"/>
    <property type="match status" value="1"/>
</dbReference>
<dbReference type="SUPFAM" id="SSF52738">
    <property type="entry name" value="Methylesterase CheB, C-terminal domain"/>
    <property type="match status" value="1"/>
</dbReference>
<evidence type="ECO:0000259" key="9">
    <source>
        <dbReference type="PROSITE" id="PS50122"/>
    </source>
</evidence>
<keyword evidence="6" id="KW-0145">Chemotaxis</keyword>
<dbReference type="GO" id="GO:0000155">
    <property type="term" value="F:phosphorelay sensor kinase activity"/>
    <property type="evidence" value="ECO:0007669"/>
    <property type="project" value="InterPro"/>
</dbReference>
<dbReference type="SMART" id="SM00388">
    <property type="entry name" value="HisKA"/>
    <property type="match status" value="1"/>
</dbReference>
<dbReference type="Gene3D" id="1.10.287.130">
    <property type="match status" value="1"/>
</dbReference>
<feature type="domain" description="CheR-type methyltransferase" evidence="10">
    <location>
        <begin position="235"/>
        <end position="474"/>
    </location>
</feature>
<dbReference type="SUPFAM" id="SSF47757">
    <property type="entry name" value="Chemotaxis receptor methyltransferase CheR, N-terminal domain"/>
    <property type="match status" value="1"/>
</dbReference>
<dbReference type="SMART" id="SM00138">
    <property type="entry name" value="MeTrc"/>
    <property type="match status" value="1"/>
</dbReference>
<keyword evidence="3" id="KW-0489">Methyltransferase</keyword>
<dbReference type="PRINTS" id="PR00996">
    <property type="entry name" value="CHERMTFRASE"/>
</dbReference>
<dbReference type="SUPFAM" id="SSF55874">
    <property type="entry name" value="ATPase domain of HSP90 chaperone/DNA topoisomerase II/histidine kinase"/>
    <property type="match status" value="1"/>
</dbReference>
<dbReference type="OrthoDB" id="9816309at2"/>
<evidence type="ECO:0000259" key="10">
    <source>
        <dbReference type="PROSITE" id="PS50123"/>
    </source>
</evidence>
<dbReference type="SUPFAM" id="SSF47384">
    <property type="entry name" value="Homodimeric domain of signal transducing histidine kinase"/>
    <property type="match status" value="1"/>
</dbReference>
<dbReference type="InterPro" id="IPR029063">
    <property type="entry name" value="SAM-dependent_MTases_sf"/>
</dbReference>
<name>A0A4U6D942_9BACT</name>
<dbReference type="EMBL" id="SZVO01000008">
    <property type="protein sequence ID" value="TKT90734.1"/>
    <property type="molecule type" value="Genomic_DNA"/>
</dbReference>
<sequence>MGFFDIHFPIFMFPTAMVPTKKNNIQPSATIQNFPVIGIGASAGGLDAFKQFLKAIPEKSGMAYVLVQHLSPSHESLLPEILDKVTDIPVNEITDDIHLAPDNIYVIPANKILTTFDGVLKLEPREKIKKNQAIDVFFSSLAAVHKELAVGIVLSGTGSDGSMGLEAIKEHGGMTFAQDQKSAAYGEMPESAVNAGVVDFVMAPGEMPDKLLQIAVVRKEEADIDEETWKDDTVYRQVLALLQQQSNVDFTYYKQTTIRRRIARRMLNAKAENITEYLKILRADKTEQQALFQDLLIPVTSFFRDPLTFDALSEKVLPVLFKNKAAGEAIRIWVAGCSTGQEAFTMAICLCEFLGDKIRDQRIQIFASDISEIAIRKAREGKYSKSEVHMLSEERLRKYFIESNGGYLINKSIRDMCVFAIQNFLKDPPFAKIDLISCRNVLIYMNGFLQKKALNTFHYSLQKNGFLMLGKSETPGVVSESFSVFIRNLKIYTRKSVPGRFMHVATERKDEQVVKKDLKAAKADIPLTGFRKTAEAILLSKYTPASVIVNDQMDIVHIHGIITPFLEPSPGKPTYNIFKMAREGLGFELRNALYKAKFNNAQVIKEGIPSKINGRQQLVTIDIIPLINTVEPHFLVVFEKTPLPELFPAGQVPGSEGTASQLKIEHLENELAQTREDMRSITEEQEAANEELQTASEELQSSSEEMQSLNEELETSREELQSSNEELVILNQELLDKQEQLSTARLYSEAIVTTIREPLIILDKNLRVKTANTSFYKKFNFSEKDTENKLFYELQDNQWDDQVLRALLEKILPEKTRLEDFEIILNFPSLGERTMLLNARQIVNENTAEKLILLAIEDITERKTTELNLKNFSDELETKVKERTADLVQTNMQLEQFAHAASHDLQEPLRKIVTFSNRLQAKHKNEFSEEVSSYLEKIEGASTRMSRLIQDLLNYSYLINHDILFAPTDLDETLKDILNDFELLIDQKKAKITSDTLPIIEAIPLQMNQLFYNLISNALKFSLDDVPPVIHISIHSLSEKETRKHPGLNSKMKYCEIIFKDNGIGFDQKYGEQIFTIFQRLNQPAKYQGTGIGLALTKKIIENHHGEIYVEAKEHVGAAFHIILPTQQFNTVQLDKS</sequence>
<dbReference type="Gene3D" id="3.30.450.20">
    <property type="entry name" value="PAS domain"/>
    <property type="match status" value="1"/>
</dbReference>
<comment type="catalytic activity">
    <reaction evidence="2">
        <text>L-glutamyl-[protein] + S-adenosyl-L-methionine = [protein]-L-glutamate 5-O-methyl ester + S-adenosyl-L-homocysteine</text>
        <dbReference type="Rhea" id="RHEA:24452"/>
        <dbReference type="Rhea" id="RHEA-COMP:10208"/>
        <dbReference type="Rhea" id="RHEA-COMP:10311"/>
        <dbReference type="ChEBI" id="CHEBI:29973"/>
        <dbReference type="ChEBI" id="CHEBI:57856"/>
        <dbReference type="ChEBI" id="CHEBI:59789"/>
        <dbReference type="ChEBI" id="CHEBI:82795"/>
        <dbReference type="EC" id="2.1.1.80"/>
    </reaction>
</comment>
<evidence type="ECO:0000256" key="1">
    <source>
        <dbReference type="ARBA" id="ARBA00000085"/>
    </source>
</evidence>
<dbReference type="InterPro" id="IPR036890">
    <property type="entry name" value="HATPase_C_sf"/>
</dbReference>
<evidence type="ECO:0000256" key="3">
    <source>
        <dbReference type="ARBA" id="ARBA00022603"/>
    </source>
</evidence>
<dbReference type="Gene3D" id="3.40.50.150">
    <property type="entry name" value="Vaccinia Virus protein VP39"/>
    <property type="match status" value="1"/>
</dbReference>
<dbReference type="Pfam" id="PF00512">
    <property type="entry name" value="HisKA"/>
    <property type="match status" value="1"/>
</dbReference>
<dbReference type="Pfam" id="PF02518">
    <property type="entry name" value="HATPase_c"/>
    <property type="match status" value="1"/>
</dbReference>
<dbReference type="InterPro" id="IPR050903">
    <property type="entry name" value="Bact_Chemotaxis_MeTrfase"/>
</dbReference>